<feature type="region of interest" description="Disordered" evidence="1">
    <location>
        <begin position="58"/>
        <end position="154"/>
    </location>
</feature>
<feature type="compositionally biased region" description="Basic and acidic residues" evidence="1">
    <location>
        <begin position="96"/>
        <end position="106"/>
    </location>
</feature>
<evidence type="ECO:0000256" key="1">
    <source>
        <dbReference type="SAM" id="MobiDB-lite"/>
    </source>
</evidence>
<evidence type="ECO:0000313" key="3">
    <source>
        <dbReference type="Proteomes" id="UP000807306"/>
    </source>
</evidence>
<organism evidence="2 3">
    <name type="scientific">Crepidotus variabilis</name>
    <dbReference type="NCBI Taxonomy" id="179855"/>
    <lineage>
        <taxon>Eukaryota</taxon>
        <taxon>Fungi</taxon>
        <taxon>Dikarya</taxon>
        <taxon>Basidiomycota</taxon>
        <taxon>Agaricomycotina</taxon>
        <taxon>Agaricomycetes</taxon>
        <taxon>Agaricomycetidae</taxon>
        <taxon>Agaricales</taxon>
        <taxon>Agaricineae</taxon>
        <taxon>Crepidotaceae</taxon>
        <taxon>Crepidotus</taxon>
    </lineage>
</organism>
<proteinExistence type="predicted"/>
<reference evidence="2" key="1">
    <citation type="submission" date="2020-11" db="EMBL/GenBank/DDBJ databases">
        <authorList>
            <consortium name="DOE Joint Genome Institute"/>
            <person name="Ahrendt S."/>
            <person name="Riley R."/>
            <person name="Andreopoulos W."/>
            <person name="Labutti K."/>
            <person name="Pangilinan J."/>
            <person name="Ruiz-Duenas F.J."/>
            <person name="Barrasa J.M."/>
            <person name="Sanchez-Garcia M."/>
            <person name="Camarero S."/>
            <person name="Miyauchi S."/>
            <person name="Serrano A."/>
            <person name="Linde D."/>
            <person name="Babiker R."/>
            <person name="Drula E."/>
            <person name="Ayuso-Fernandez I."/>
            <person name="Pacheco R."/>
            <person name="Padilla G."/>
            <person name="Ferreira P."/>
            <person name="Barriuso J."/>
            <person name="Kellner H."/>
            <person name="Castanera R."/>
            <person name="Alfaro M."/>
            <person name="Ramirez L."/>
            <person name="Pisabarro A.G."/>
            <person name="Kuo A."/>
            <person name="Tritt A."/>
            <person name="Lipzen A."/>
            <person name="He G."/>
            <person name="Yan M."/>
            <person name="Ng V."/>
            <person name="Cullen D."/>
            <person name="Martin F."/>
            <person name="Rosso M.-N."/>
            <person name="Henrissat B."/>
            <person name="Hibbett D."/>
            <person name="Martinez A.T."/>
            <person name="Grigoriev I.V."/>
        </authorList>
    </citation>
    <scope>NUCLEOTIDE SEQUENCE</scope>
    <source>
        <strain evidence="2">CBS 506.95</strain>
    </source>
</reference>
<feature type="compositionally biased region" description="Polar residues" evidence="1">
    <location>
        <begin position="72"/>
        <end position="90"/>
    </location>
</feature>
<feature type="compositionally biased region" description="Basic residues" evidence="1">
    <location>
        <begin position="140"/>
        <end position="154"/>
    </location>
</feature>
<feature type="region of interest" description="Disordered" evidence="1">
    <location>
        <begin position="16"/>
        <end position="43"/>
    </location>
</feature>
<protein>
    <submittedName>
        <fullName evidence="2">Uncharacterized protein</fullName>
    </submittedName>
</protein>
<evidence type="ECO:0000313" key="2">
    <source>
        <dbReference type="EMBL" id="KAF9522544.1"/>
    </source>
</evidence>
<dbReference type="EMBL" id="MU157941">
    <property type="protein sequence ID" value="KAF9522544.1"/>
    <property type="molecule type" value="Genomic_DNA"/>
</dbReference>
<name>A0A9P6JJ49_9AGAR</name>
<gene>
    <name evidence="2" type="ORF">CPB83DRAFT_911267</name>
</gene>
<dbReference type="Proteomes" id="UP000807306">
    <property type="component" value="Unassembled WGS sequence"/>
</dbReference>
<keyword evidence="3" id="KW-1185">Reference proteome</keyword>
<accession>A0A9P6JJ49</accession>
<comment type="caution">
    <text evidence="2">The sequence shown here is derived from an EMBL/GenBank/DDBJ whole genome shotgun (WGS) entry which is preliminary data.</text>
</comment>
<sequence>MVLGFLTHVYQYFKTEDVKPADASPKRASSPTPQSTKAKTIGGKLRFLAMERMFYLEESDSDVDQGQEKHQSQSTSIKNSIQPPASTSQDGEPLDPYDREGSDGETQRGFQFVAINPTATAGDASENEASAVESKAKAQVVRKKKKGRRGRKQS</sequence>
<dbReference type="AlphaFoldDB" id="A0A9P6JJ49"/>
<feature type="compositionally biased region" description="Polar residues" evidence="1">
    <location>
        <begin position="27"/>
        <end position="38"/>
    </location>
</feature>